<proteinExistence type="inferred from homology"/>
<dbReference type="InterPro" id="IPR000304">
    <property type="entry name" value="Pyrroline-COOH_reductase"/>
</dbReference>
<feature type="domain" description="Pyrroline-5-carboxylate reductase dimerisation" evidence="8">
    <location>
        <begin position="148"/>
        <end position="252"/>
    </location>
</feature>
<comment type="function">
    <text evidence="4">Catalyzes the reduction of 1-pyrroline-5-carboxylate (PCA) to L-proline.</text>
</comment>
<comment type="similarity">
    <text evidence="1 4">Belongs to the pyrroline-5-carboxylate reductase family.</text>
</comment>
<comment type="catalytic activity">
    <reaction evidence="4">
        <text>L-proline + NAD(+) = (S)-1-pyrroline-5-carboxylate + NADH + 2 H(+)</text>
        <dbReference type="Rhea" id="RHEA:14105"/>
        <dbReference type="ChEBI" id="CHEBI:15378"/>
        <dbReference type="ChEBI" id="CHEBI:17388"/>
        <dbReference type="ChEBI" id="CHEBI:57540"/>
        <dbReference type="ChEBI" id="CHEBI:57945"/>
        <dbReference type="ChEBI" id="CHEBI:60039"/>
        <dbReference type="EC" id="1.5.1.2"/>
    </reaction>
</comment>
<dbReference type="InterPro" id="IPR028939">
    <property type="entry name" value="P5C_Rdtase_cat_N"/>
</dbReference>
<keyword evidence="3 4" id="KW-0560">Oxidoreductase</keyword>
<dbReference type="PANTHER" id="PTHR11645:SF0">
    <property type="entry name" value="PYRROLINE-5-CARBOXYLATE REDUCTASE 3"/>
    <property type="match status" value="1"/>
</dbReference>
<name>A0A101ERC9_9THEM</name>
<dbReference type="HAMAP" id="MF_01925">
    <property type="entry name" value="P5C_reductase"/>
    <property type="match status" value="1"/>
</dbReference>
<feature type="binding site" evidence="6">
    <location>
        <begin position="61"/>
        <end position="64"/>
    </location>
    <ligand>
        <name>NADP(+)</name>
        <dbReference type="ChEBI" id="CHEBI:58349"/>
    </ligand>
</feature>
<keyword evidence="4" id="KW-0028">Amino-acid biosynthesis</keyword>
<evidence type="ECO:0000256" key="1">
    <source>
        <dbReference type="ARBA" id="ARBA00005525"/>
    </source>
</evidence>
<sequence>MTIGIVGVGNMGSIFAEKFSKEAERIFLVEKDREKLSRFDAPPYEVADLEKAREADLIVLAVKPQDAPVVLGTLKGFDGILLSIVAGLKIEEIRKYGIHKVARIMPNVAVRVGEGVLATAFSADMSSEERELVKSLLEKLGFVVEIEEKLFSAVTALTGSGPAFIFVVVEAFLDAALKMGIPLDTAKELVYRLFKGSAELLIETGEHPALWKHRVSSPAGTTVEGLITMERFAVRSGVIESLISSYRRALELEEK</sequence>
<keyword evidence="4" id="KW-0963">Cytoplasm</keyword>
<dbReference type="Pfam" id="PF14748">
    <property type="entry name" value="P5CR_dimer"/>
    <property type="match status" value="1"/>
</dbReference>
<comment type="caution">
    <text evidence="9">The sequence shown here is derived from an EMBL/GenBank/DDBJ whole genome shotgun (WGS) entry which is preliminary data.</text>
</comment>
<organism evidence="9 10">
    <name type="scientific">Thermotoga petrophila</name>
    <dbReference type="NCBI Taxonomy" id="93929"/>
    <lineage>
        <taxon>Bacteria</taxon>
        <taxon>Thermotogati</taxon>
        <taxon>Thermotogota</taxon>
        <taxon>Thermotogae</taxon>
        <taxon>Thermotogales</taxon>
        <taxon>Thermotogaceae</taxon>
        <taxon>Thermotoga</taxon>
    </lineage>
</organism>
<comment type="catalytic activity">
    <reaction evidence="4">
        <text>L-proline + NADP(+) = (S)-1-pyrroline-5-carboxylate + NADPH + 2 H(+)</text>
        <dbReference type="Rhea" id="RHEA:14109"/>
        <dbReference type="ChEBI" id="CHEBI:15378"/>
        <dbReference type="ChEBI" id="CHEBI:17388"/>
        <dbReference type="ChEBI" id="CHEBI:57783"/>
        <dbReference type="ChEBI" id="CHEBI:58349"/>
        <dbReference type="ChEBI" id="CHEBI:60039"/>
        <dbReference type="EC" id="1.5.1.2"/>
    </reaction>
</comment>
<dbReference type="Proteomes" id="UP000058636">
    <property type="component" value="Unassembled WGS sequence"/>
</dbReference>
<evidence type="ECO:0000256" key="2">
    <source>
        <dbReference type="ARBA" id="ARBA00022857"/>
    </source>
</evidence>
<dbReference type="SUPFAM" id="SSF51735">
    <property type="entry name" value="NAD(P)-binding Rossmann-fold domains"/>
    <property type="match status" value="1"/>
</dbReference>
<dbReference type="GO" id="GO:0055129">
    <property type="term" value="P:L-proline biosynthetic process"/>
    <property type="evidence" value="ECO:0007669"/>
    <property type="project" value="UniProtKB-UniRule"/>
</dbReference>
<reference evidence="9 10" key="1">
    <citation type="journal article" date="2015" name="MBio">
        <title>Genome-Resolved Metagenomic Analysis Reveals Roles for Candidate Phyla and Other Microbial Community Members in Biogeochemical Transformations in Oil Reservoirs.</title>
        <authorList>
            <person name="Hu P."/>
            <person name="Tom L."/>
            <person name="Singh A."/>
            <person name="Thomas B.C."/>
            <person name="Baker B.J."/>
            <person name="Piceno Y.M."/>
            <person name="Andersen G.L."/>
            <person name="Banfield J.F."/>
        </authorList>
    </citation>
    <scope>NUCLEOTIDE SEQUENCE [LARGE SCALE GENOMIC DNA]</scope>
    <source>
        <strain evidence="9">46_26</strain>
    </source>
</reference>
<evidence type="ECO:0000259" key="7">
    <source>
        <dbReference type="Pfam" id="PF03807"/>
    </source>
</evidence>
<keyword evidence="2 4" id="KW-0521">NADP</keyword>
<dbReference type="InterPro" id="IPR029036">
    <property type="entry name" value="P5CR_dimer"/>
</dbReference>
<evidence type="ECO:0000259" key="8">
    <source>
        <dbReference type="Pfam" id="PF14748"/>
    </source>
</evidence>
<evidence type="ECO:0000313" key="10">
    <source>
        <dbReference type="Proteomes" id="UP000058636"/>
    </source>
</evidence>
<dbReference type="Gene3D" id="3.40.50.720">
    <property type="entry name" value="NAD(P)-binding Rossmann-like Domain"/>
    <property type="match status" value="1"/>
</dbReference>
<dbReference type="FunFam" id="1.10.3730.10:FF:000001">
    <property type="entry name" value="Pyrroline-5-carboxylate reductase"/>
    <property type="match status" value="1"/>
</dbReference>
<dbReference type="NCBIfam" id="TIGR00112">
    <property type="entry name" value="proC"/>
    <property type="match status" value="1"/>
</dbReference>
<dbReference type="SUPFAM" id="SSF48179">
    <property type="entry name" value="6-phosphogluconate dehydrogenase C-terminal domain-like"/>
    <property type="match status" value="1"/>
</dbReference>
<dbReference type="InterPro" id="IPR036291">
    <property type="entry name" value="NAD(P)-bd_dom_sf"/>
</dbReference>
<dbReference type="UniPathway" id="UPA00098">
    <property type="reaction ID" value="UER00361"/>
</dbReference>
<dbReference type="Pfam" id="PF03807">
    <property type="entry name" value="F420_oxidored"/>
    <property type="match status" value="1"/>
</dbReference>
<accession>A0A101ERC9</accession>
<dbReference type="Gene3D" id="1.10.3730.10">
    <property type="entry name" value="ProC C-terminal domain-like"/>
    <property type="match status" value="1"/>
</dbReference>
<feature type="domain" description="Pyrroline-5-carboxylate reductase catalytic N-terminal" evidence="7">
    <location>
        <begin position="2"/>
        <end position="86"/>
    </location>
</feature>
<dbReference type="EC" id="1.5.1.2" evidence="4 5"/>
<dbReference type="GO" id="GO:0005737">
    <property type="term" value="C:cytoplasm"/>
    <property type="evidence" value="ECO:0007669"/>
    <property type="project" value="UniProtKB-SubCell"/>
</dbReference>
<comment type="pathway">
    <text evidence="4">Amino-acid biosynthesis; L-proline biosynthesis; L-proline from L-glutamate 5-semialdehyde: step 1/1.</text>
</comment>
<dbReference type="PATRIC" id="fig|93930.3.peg.1211"/>
<dbReference type="GO" id="GO:0004735">
    <property type="term" value="F:pyrroline-5-carboxylate reductase activity"/>
    <property type="evidence" value="ECO:0007669"/>
    <property type="project" value="UniProtKB-UniRule"/>
</dbReference>
<dbReference type="PIRSF" id="PIRSF000193">
    <property type="entry name" value="Pyrrol-5-carb_rd"/>
    <property type="match status" value="1"/>
</dbReference>
<dbReference type="EMBL" id="LGFG01000021">
    <property type="protein sequence ID" value="KUK23482.1"/>
    <property type="molecule type" value="Genomic_DNA"/>
</dbReference>
<dbReference type="InterPro" id="IPR008927">
    <property type="entry name" value="6-PGluconate_DH-like_C_sf"/>
</dbReference>
<evidence type="ECO:0000256" key="6">
    <source>
        <dbReference type="PIRSR" id="PIRSR000193-1"/>
    </source>
</evidence>
<evidence type="ECO:0000256" key="5">
    <source>
        <dbReference type="NCBIfam" id="TIGR00112"/>
    </source>
</evidence>
<gene>
    <name evidence="4" type="primary">proC</name>
    <name evidence="9" type="ORF">XD57_0426</name>
</gene>
<evidence type="ECO:0000256" key="3">
    <source>
        <dbReference type="ARBA" id="ARBA00023002"/>
    </source>
</evidence>
<dbReference type="PANTHER" id="PTHR11645">
    <property type="entry name" value="PYRROLINE-5-CARBOXYLATE REDUCTASE"/>
    <property type="match status" value="1"/>
</dbReference>
<dbReference type="AlphaFoldDB" id="A0A101ERC9"/>
<keyword evidence="4" id="KW-0641">Proline biosynthesis</keyword>
<evidence type="ECO:0000313" key="9">
    <source>
        <dbReference type="EMBL" id="KUK23482.1"/>
    </source>
</evidence>
<protein>
    <recommendedName>
        <fullName evidence="4 5">Pyrroline-5-carboxylate reductase</fullName>
        <shortName evidence="4">P5C reductase</shortName>
        <shortName evidence="4">P5CR</shortName>
        <ecNumber evidence="4 5">1.5.1.2</ecNumber>
    </recommendedName>
    <alternativeName>
        <fullName evidence="4">PCA reductase</fullName>
    </alternativeName>
</protein>
<comment type="subcellular location">
    <subcellularLocation>
        <location evidence="4">Cytoplasm</location>
    </subcellularLocation>
</comment>
<evidence type="ECO:0000256" key="4">
    <source>
        <dbReference type="HAMAP-Rule" id="MF_01925"/>
    </source>
</evidence>